<keyword evidence="2" id="KW-1185">Reference proteome</keyword>
<geneLocation type="plasmid" evidence="1 2">
    <name>unnamed4</name>
</geneLocation>
<proteinExistence type="predicted"/>
<reference evidence="1 2" key="1">
    <citation type="submission" date="2022-03" db="EMBL/GenBank/DDBJ databases">
        <title>Hymenobactersp. isolated from the air.</title>
        <authorList>
            <person name="Won M."/>
            <person name="Kwon S.-W."/>
        </authorList>
    </citation>
    <scope>NUCLEOTIDE SEQUENCE [LARGE SCALE GENOMIC DNA]</scope>
    <source>
        <strain evidence="1 2">KACC 22596</strain>
        <plasmid evidence="1 2">unnamed4</plasmid>
    </source>
</reference>
<gene>
    <name evidence="1" type="ORF">MTP16_25255</name>
</gene>
<evidence type="ECO:0000313" key="1">
    <source>
        <dbReference type="EMBL" id="UOE36787.1"/>
    </source>
</evidence>
<name>A0ABY4BCA0_9BACT</name>
<dbReference type="RefSeq" id="WP_243520985.1">
    <property type="nucleotide sequence ID" value="NZ_CP094538.1"/>
</dbReference>
<sequence>MPDSFNLRFLLAATLLLLLFAAAFEAAVRWPGQPVTAARPAPEATRADSATVERSIPAALSPPDAPALPAPPVITPGLPDREPHPVFERGNWFARRPRRLHRYVGTVGGQPATALLEWQNPDSVAGRFYLHRHGPEYSLHLPTPPEPTAQRPIRRRGRVLVVAEAGWSGRSSEWRLHSRPGATLTGTWRGGPTGRPQPVVLREDYTGGVRLAIQTWWVHGNYTTTDEYGHRYSSVAQVRYEFPHLPDPTRVPPALRPVLSPGPATRRRLLLEGGDGDCITDQKLRVRLNDFGLFSYSYEEYCSIIGGAADERYRYALLDLRAGRWITPVSQLLPHYHEGLARLLARHLLQDDEYWRISHDSTWRREMNRYLGARPDTLAATTRWLRANTPVSVRESLLTGSGLEIADWRGHYIEAFPRETFTWFIPYRELRPLVRPGTPLARMLAARGLW</sequence>
<accession>A0ABY4BCA0</accession>
<evidence type="ECO:0000313" key="2">
    <source>
        <dbReference type="Proteomes" id="UP000831390"/>
    </source>
</evidence>
<protein>
    <submittedName>
        <fullName evidence="1">Uncharacterized protein</fullName>
    </submittedName>
</protein>
<keyword evidence="1" id="KW-0614">Plasmid</keyword>
<dbReference type="Proteomes" id="UP000831390">
    <property type="component" value="Plasmid unnamed4"/>
</dbReference>
<dbReference type="EMBL" id="CP094538">
    <property type="protein sequence ID" value="UOE36787.1"/>
    <property type="molecule type" value="Genomic_DNA"/>
</dbReference>
<organism evidence="1 2">
    <name type="scientific">Hymenobacter monticola</name>
    <dbReference type="NCBI Taxonomy" id="1705399"/>
    <lineage>
        <taxon>Bacteria</taxon>
        <taxon>Pseudomonadati</taxon>
        <taxon>Bacteroidota</taxon>
        <taxon>Cytophagia</taxon>
        <taxon>Cytophagales</taxon>
        <taxon>Hymenobacteraceae</taxon>
        <taxon>Hymenobacter</taxon>
    </lineage>
</organism>